<dbReference type="Proteomes" id="UP000828390">
    <property type="component" value="Unassembled WGS sequence"/>
</dbReference>
<gene>
    <name evidence="7" type="ORF">DPMN_151113</name>
</gene>
<sequence>MSDTIVTSTCMKNCNIIREKSGTLEMECSDVSESEPGTSAIQPEPSSLEPGTSAIQPEPSSSEPATSAIQQEPPSSIDDPDSIHTIAATVAEQAGIELDEDESCGKCGKVEKEGIQWIRCSSCNTWLHRNCAGLRSKVKWERFSNTTAQFYCNDCKQTYTVKDIFAKGNVSVLVYKVFLF</sequence>
<feature type="domain" description="PHD-type" evidence="6">
    <location>
        <begin position="101"/>
        <end position="158"/>
    </location>
</feature>
<feature type="region of interest" description="Disordered" evidence="5">
    <location>
        <begin position="27"/>
        <end position="83"/>
    </location>
</feature>
<dbReference type="PROSITE" id="PS50016">
    <property type="entry name" value="ZF_PHD_2"/>
    <property type="match status" value="1"/>
</dbReference>
<feature type="compositionally biased region" description="Polar residues" evidence="5">
    <location>
        <begin position="35"/>
        <end position="55"/>
    </location>
</feature>
<feature type="compositionally biased region" description="Polar residues" evidence="5">
    <location>
        <begin position="65"/>
        <end position="74"/>
    </location>
</feature>
<dbReference type="InterPro" id="IPR001965">
    <property type="entry name" value="Znf_PHD"/>
</dbReference>
<keyword evidence="2 4" id="KW-0863">Zinc-finger</keyword>
<dbReference type="CDD" id="cd15517">
    <property type="entry name" value="PHD_TCF19_like"/>
    <property type="match status" value="1"/>
</dbReference>
<evidence type="ECO:0000259" key="6">
    <source>
        <dbReference type="PROSITE" id="PS50016"/>
    </source>
</evidence>
<dbReference type="PROSITE" id="PS01359">
    <property type="entry name" value="ZF_PHD_1"/>
    <property type="match status" value="1"/>
</dbReference>
<keyword evidence="1" id="KW-0479">Metal-binding</keyword>
<evidence type="ECO:0000256" key="1">
    <source>
        <dbReference type="ARBA" id="ARBA00022723"/>
    </source>
</evidence>
<evidence type="ECO:0000313" key="7">
    <source>
        <dbReference type="EMBL" id="KAH3797532.1"/>
    </source>
</evidence>
<name>A0A9D4FFV0_DREPO</name>
<reference evidence="7" key="2">
    <citation type="submission" date="2020-11" db="EMBL/GenBank/DDBJ databases">
        <authorList>
            <person name="McCartney M.A."/>
            <person name="Auch B."/>
            <person name="Kono T."/>
            <person name="Mallez S."/>
            <person name="Becker A."/>
            <person name="Gohl D.M."/>
            <person name="Silverstein K.A.T."/>
            <person name="Koren S."/>
            <person name="Bechman K.B."/>
            <person name="Herman A."/>
            <person name="Abrahante J.E."/>
            <person name="Garbe J."/>
        </authorList>
    </citation>
    <scope>NUCLEOTIDE SEQUENCE</scope>
    <source>
        <strain evidence="7">Duluth1</strain>
        <tissue evidence="7">Whole animal</tissue>
    </source>
</reference>
<keyword evidence="8" id="KW-1185">Reference proteome</keyword>
<keyword evidence="3" id="KW-0862">Zinc</keyword>
<evidence type="ECO:0000256" key="3">
    <source>
        <dbReference type="ARBA" id="ARBA00022833"/>
    </source>
</evidence>
<dbReference type="InterPro" id="IPR019787">
    <property type="entry name" value="Znf_PHD-finger"/>
</dbReference>
<dbReference type="AlphaFoldDB" id="A0A9D4FFV0"/>
<evidence type="ECO:0000256" key="2">
    <source>
        <dbReference type="ARBA" id="ARBA00022771"/>
    </source>
</evidence>
<evidence type="ECO:0000256" key="5">
    <source>
        <dbReference type="SAM" id="MobiDB-lite"/>
    </source>
</evidence>
<evidence type="ECO:0000256" key="4">
    <source>
        <dbReference type="PROSITE-ProRule" id="PRU00146"/>
    </source>
</evidence>
<dbReference type="GO" id="GO:0008270">
    <property type="term" value="F:zinc ion binding"/>
    <property type="evidence" value="ECO:0007669"/>
    <property type="project" value="UniProtKB-KW"/>
</dbReference>
<accession>A0A9D4FFV0</accession>
<organism evidence="7 8">
    <name type="scientific">Dreissena polymorpha</name>
    <name type="common">Zebra mussel</name>
    <name type="synonym">Mytilus polymorpha</name>
    <dbReference type="NCBI Taxonomy" id="45954"/>
    <lineage>
        <taxon>Eukaryota</taxon>
        <taxon>Metazoa</taxon>
        <taxon>Spiralia</taxon>
        <taxon>Lophotrochozoa</taxon>
        <taxon>Mollusca</taxon>
        <taxon>Bivalvia</taxon>
        <taxon>Autobranchia</taxon>
        <taxon>Heteroconchia</taxon>
        <taxon>Euheterodonta</taxon>
        <taxon>Imparidentia</taxon>
        <taxon>Neoheterodontei</taxon>
        <taxon>Myida</taxon>
        <taxon>Dreissenoidea</taxon>
        <taxon>Dreissenidae</taxon>
        <taxon>Dreissena</taxon>
    </lineage>
</organism>
<dbReference type="SMART" id="SM00249">
    <property type="entry name" value="PHD"/>
    <property type="match status" value="1"/>
</dbReference>
<dbReference type="InterPro" id="IPR011011">
    <property type="entry name" value="Znf_FYVE_PHD"/>
</dbReference>
<dbReference type="InterPro" id="IPR013083">
    <property type="entry name" value="Znf_RING/FYVE/PHD"/>
</dbReference>
<dbReference type="InterPro" id="IPR019786">
    <property type="entry name" value="Zinc_finger_PHD-type_CS"/>
</dbReference>
<dbReference type="EMBL" id="JAIWYP010000007">
    <property type="protein sequence ID" value="KAH3797532.1"/>
    <property type="molecule type" value="Genomic_DNA"/>
</dbReference>
<reference evidence="7" key="1">
    <citation type="journal article" date="2019" name="bioRxiv">
        <title>The Genome of the Zebra Mussel, Dreissena polymorpha: A Resource for Invasive Species Research.</title>
        <authorList>
            <person name="McCartney M.A."/>
            <person name="Auch B."/>
            <person name="Kono T."/>
            <person name="Mallez S."/>
            <person name="Zhang Y."/>
            <person name="Obille A."/>
            <person name="Becker A."/>
            <person name="Abrahante J.E."/>
            <person name="Garbe J."/>
            <person name="Badalamenti J.P."/>
            <person name="Herman A."/>
            <person name="Mangelson H."/>
            <person name="Liachko I."/>
            <person name="Sullivan S."/>
            <person name="Sone E.D."/>
            <person name="Koren S."/>
            <person name="Silverstein K.A.T."/>
            <person name="Beckman K.B."/>
            <person name="Gohl D.M."/>
        </authorList>
    </citation>
    <scope>NUCLEOTIDE SEQUENCE</scope>
    <source>
        <strain evidence="7">Duluth1</strain>
        <tissue evidence="7">Whole animal</tissue>
    </source>
</reference>
<comment type="caution">
    <text evidence="7">The sequence shown here is derived from an EMBL/GenBank/DDBJ whole genome shotgun (WGS) entry which is preliminary data.</text>
</comment>
<evidence type="ECO:0000313" key="8">
    <source>
        <dbReference type="Proteomes" id="UP000828390"/>
    </source>
</evidence>
<dbReference type="SUPFAM" id="SSF57903">
    <property type="entry name" value="FYVE/PHD zinc finger"/>
    <property type="match status" value="1"/>
</dbReference>
<dbReference type="Gene3D" id="3.30.40.10">
    <property type="entry name" value="Zinc/RING finger domain, C3HC4 (zinc finger)"/>
    <property type="match status" value="1"/>
</dbReference>
<protein>
    <recommendedName>
        <fullName evidence="6">PHD-type domain-containing protein</fullName>
    </recommendedName>
</protein>
<proteinExistence type="predicted"/>